<reference evidence="2" key="1">
    <citation type="submission" date="2022-08" db="EMBL/GenBank/DDBJ databases">
        <authorList>
            <consortium name="DOE Joint Genome Institute"/>
            <person name="Min B."/>
            <person name="Riley R."/>
            <person name="Sierra-Patev S."/>
            <person name="Naranjo-Ortiz M."/>
            <person name="Looney B."/>
            <person name="Konkel Z."/>
            <person name="Slot J.C."/>
            <person name="Sakamoto Y."/>
            <person name="Steenwyk J.L."/>
            <person name="Rokas A."/>
            <person name="Carro J."/>
            <person name="Camarero S."/>
            <person name="Ferreira P."/>
            <person name="Molpeceres G."/>
            <person name="Ruiz-Duenas F.J."/>
            <person name="Serrano A."/>
            <person name="Henrissat B."/>
            <person name="Drula E."/>
            <person name="Hughes K.W."/>
            <person name="Mata J.L."/>
            <person name="Ishikawa N.K."/>
            <person name="Vargas-Isla R."/>
            <person name="Ushijima S."/>
            <person name="Smith C.A."/>
            <person name="Ahrendt S."/>
            <person name="Andreopoulos W."/>
            <person name="He G."/>
            <person name="Labutti K."/>
            <person name="Lipzen A."/>
            <person name="Ng V."/>
            <person name="Sandor L."/>
            <person name="Barry K."/>
            <person name="Martinez A.T."/>
            <person name="Xiao Y."/>
            <person name="Gibbons J.G."/>
            <person name="Terashima K."/>
            <person name="Hibbett D.S."/>
            <person name="Grigoriev I.V."/>
        </authorList>
    </citation>
    <scope>NUCLEOTIDE SEQUENCE</scope>
    <source>
        <strain evidence="2">TFB9207</strain>
    </source>
</reference>
<dbReference type="Proteomes" id="UP001163846">
    <property type="component" value="Unassembled WGS sequence"/>
</dbReference>
<feature type="compositionally biased region" description="Basic and acidic residues" evidence="1">
    <location>
        <begin position="299"/>
        <end position="308"/>
    </location>
</feature>
<dbReference type="EMBL" id="MU807154">
    <property type="protein sequence ID" value="KAJ3831927.1"/>
    <property type="molecule type" value="Genomic_DNA"/>
</dbReference>
<feature type="region of interest" description="Disordered" evidence="1">
    <location>
        <begin position="107"/>
        <end position="399"/>
    </location>
</feature>
<feature type="compositionally biased region" description="Basic and acidic residues" evidence="1">
    <location>
        <begin position="107"/>
        <end position="120"/>
    </location>
</feature>
<feature type="compositionally biased region" description="Basic and acidic residues" evidence="1">
    <location>
        <begin position="248"/>
        <end position="264"/>
    </location>
</feature>
<comment type="caution">
    <text evidence="2">The sequence shown here is derived from an EMBL/GenBank/DDBJ whole genome shotgun (WGS) entry which is preliminary data.</text>
</comment>
<accession>A0AA38U3Z0</accession>
<evidence type="ECO:0000256" key="1">
    <source>
        <dbReference type="SAM" id="MobiDB-lite"/>
    </source>
</evidence>
<evidence type="ECO:0000313" key="2">
    <source>
        <dbReference type="EMBL" id="KAJ3831927.1"/>
    </source>
</evidence>
<protein>
    <submittedName>
        <fullName evidence="2">Uncharacterized protein</fullName>
    </submittedName>
</protein>
<keyword evidence="3" id="KW-1185">Reference proteome</keyword>
<feature type="region of interest" description="Disordered" evidence="1">
    <location>
        <begin position="57"/>
        <end position="93"/>
    </location>
</feature>
<feature type="compositionally biased region" description="Low complexity" evidence="1">
    <location>
        <begin position="63"/>
        <end position="72"/>
    </location>
</feature>
<organism evidence="2 3">
    <name type="scientific">Lentinula raphanica</name>
    <dbReference type="NCBI Taxonomy" id="153919"/>
    <lineage>
        <taxon>Eukaryota</taxon>
        <taxon>Fungi</taxon>
        <taxon>Dikarya</taxon>
        <taxon>Basidiomycota</taxon>
        <taxon>Agaricomycotina</taxon>
        <taxon>Agaricomycetes</taxon>
        <taxon>Agaricomycetidae</taxon>
        <taxon>Agaricales</taxon>
        <taxon>Marasmiineae</taxon>
        <taxon>Omphalotaceae</taxon>
        <taxon>Lentinula</taxon>
    </lineage>
</organism>
<feature type="compositionally biased region" description="Polar residues" evidence="1">
    <location>
        <begin position="325"/>
        <end position="334"/>
    </location>
</feature>
<sequence>MAAPTIPQSCSYLREHIDRAPDRHRRPLILRNENECGVCGETLTVSVGESVFCVDRNERDDCGTGSSGSETGSSGGTGKKTYASEETAQQGPAGAAVGVLQVWEAGDDQHDSHSGGDHDGNNPSVGVERRHPRAEGGIGESHERNAPQNDGKSVHDGTGSEKTSGHSPWNCHRRRQSVNASVDGSKEEHLLESEGQTDPWHSPSYETDDARIDPEQVNPVESHTDDEEKEHSQSSHAKVGHEQAAPAGDDHLESGGLVKQEETAYMHQHVPVSPPPAGEPEAAVTGGLGDCALSPVPDGNKHEQRIKPGADGPQEGAGGPAANTYLGNEQTSWALGQRKKDAVDWSQSHLGGLSPPERTLPANSETERLCQKERPRREDEYCRPHRNLPPGRVPSVDYR</sequence>
<name>A0AA38U3Z0_9AGAR</name>
<feature type="compositionally biased region" description="Basic and acidic residues" evidence="1">
    <location>
        <begin position="365"/>
        <end position="383"/>
    </location>
</feature>
<evidence type="ECO:0000313" key="3">
    <source>
        <dbReference type="Proteomes" id="UP001163846"/>
    </source>
</evidence>
<dbReference type="AlphaFoldDB" id="A0AA38U3Z0"/>
<proteinExistence type="predicted"/>
<gene>
    <name evidence="2" type="ORF">F5878DRAFT_647210</name>
</gene>